<dbReference type="STRING" id="1121284.SAMN05660493_03248"/>
<organism evidence="1 2">
    <name type="scientific">Epilithonimonas bovis DSM 19482</name>
    <dbReference type="NCBI Taxonomy" id="1121284"/>
    <lineage>
        <taxon>Bacteria</taxon>
        <taxon>Pseudomonadati</taxon>
        <taxon>Bacteroidota</taxon>
        <taxon>Flavobacteriia</taxon>
        <taxon>Flavobacteriales</taxon>
        <taxon>Weeksellaceae</taxon>
        <taxon>Chryseobacterium group</taxon>
        <taxon>Epilithonimonas</taxon>
    </lineage>
</organism>
<evidence type="ECO:0000313" key="2">
    <source>
        <dbReference type="Proteomes" id="UP000187261"/>
    </source>
</evidence>
<name>A0A1U7Q1G8_9FLAO</name>
<keyword evidence="2" id="KW-1185">Reference proteome</keyword>
<proteinExistence type="predicted"/>
<accession>A0A1U7Q1G8</accession>
<dbReference type="EMBL" id="FTPU01000066">
    <property type="protein sequence ID" value="SIT98758.1"/>
    <property type="molecule type" value="Genomic_DNA"/>
</dbReference>
<evidence type="ECO:0000313" key="1">
    <source>
        <dbReference type="EMBL" id="SIT98758.1"/>
    </source>
</evidence>
<reference evidence="2" key="1">
    <citation type="submission" date="2016-10" db="EMBL/GenBank/DDBJ databases">
        <authorList>
            <person name="Varghese N."/>
            <person name="Submissions S."/>
        </authorList>
    </citation>
    <scope>NUCLEOTIDE SEQUENCE [LARGE SCALE GENOMIC DNA]</scope>
    <source>
        <strain evidence="2">DSM 19482</strain>
    </source>
</reference>
<protein>
    <recommendedName>
        <fullName evidence="3">RiboL-PSP-HEPN domain-containing protein</fullName>
    </recommendedName>
</protein>
<sequence>MHSFSELILRSSAFLQNTLEEIENKILKELETSGATNHVKNLQMINLQKTFFFIGVFSYYEALLQERLECKNGFEETKNILKENNENELLENFIELQLIVNVLKHGKGRSYDQLFEKSDRKINIKIKAIDEAFFDEGNIDEISSLIEVNNEFIEQSIKIINDVSFKIQKYRSDIFI</sequence>
<dbReference type="Proteomes" id="UP000187261">
    <property type="component" value="Unassembled WGS sequence"/>
</dbReference>
<gene>
    <name evidence="1" type="ORF">SAMN05660493_03248</name>
</gene>
<dbReference type="OrthoDB" id="1354489at2"/>
<evidence type="ECO:0008006" key="3">
    <source>
        <dbReference type="Google" id="ProtNLM"/>
    </source>
</evidence>
<dbReference type="RefSeq" id="WP_076784537.1">
    <property type="nucleotide sequence ID" value="NZ_FTPU01000066.1"/>
</dbReference>
<dbReference type="AlphaFoldDB" id="A0A1U7Q1G8"/>